<reference evidence="1" key="1">
    <citation type="journal article" date="2020" name="Nature">
        <title>Giant virus diversity and host interactions through global metagenomics.</title>
        <authorList>
            <person name="Schulz F."/>
            <person name="Roux S."/>
            <person name="Paez-Espino D."/>
            <person name="Jungbluth S."/>
            <person name="Walsh D.A."/>
            <person name="Denef V.J."/>
            <person name="McMahon K.D."/>
            <person name="Konstantinidis K.T."/>
            <person name="Eloe-Fadrosh E.A."/>
            <person name="Kyrpides N.C."/>
            <person name="Woyke T."/>
        </authorList>
    </citation>
    <scope>NUCLEOTIDE SEQUENCE</scope>
    <source>
        <strain evidence="1">GVMAG-S-3300013094-109</strain>
    </source>
</reference>
<protein>
    <submittedName>
        <fullName evidence="1">Uncharacterized protein</fullName>
    </submittedName>
</protein>
<accession>A0A6C0KVS5</accession>
<dbReference type="EMBL" id="MN740989">
    <property type="protein sequence ID" value="QHU21351.1"/>
    <property type="molecule type" value="Genomic_DNA"/>
</dbReference>
<dbReference type="AlphaFoldDB" id="A0A6C0KVS5"/>
<sequence length="142" mass="16920">MTSFKSESMYQIAPKEEESNMCCWFWNEKEYSLRDIQYSMDDGDHKIIFITKNSRDKTFTSNPINFSSKVLETGEEYSSSFKTSYDKKYHINLTFKTSQENDVQFIRGFIYKDNNERVVRSYKIERVIINGQSEYVGICWVL</sequence>
<organism evidence="1">
    <name type="scientific">viral metagenome</name>
    <dbReference type="NCBI Taxonomy" id="1070528"/>
    <lineage>
        <taxon>unclassified sequences</taxon>
        <taxon>metagenomes</taxon>
        <taxon>organismal metagenomes</taxon>
    </lineage>
</organism>
<name>A0A6C0KVS5_9ZZZZ</name>
<proteinExistence type="predicted"/>
<evidence type="ECO:0000313" key="1">
    <source>
        <dbReference type="EMBL" id="QHU21351.1"/>
    </source>
</evidence>